<accession>A0A7K4HPW5</accession>
<dbReference type="Proteomes" id="UP000570823">
    <property type="component" value="Unassembled WGS sequence"/>
</dbReference>
<evidence type="ECO:0000313" key="2">
    <source>
        <dbReference type="Proteomes" id="UP000570823"/>
    </source>
</evidence>
<gene>
    <name evidence="1" type="ORF">HWN36_07240</name>
</gene>
<dbReference type="AlphaFoldDB" id="A0A7K4HPW5"/>
<evidence type="ECO:0000313" key="1">
    <source>
        <dbReference type="EMBL" id="NVO67107.1"/>
    </source>
</evidence>
<protein>
    <submittedName>
        <fullName evidence="1">Uncharacterized protein</fullName>
    </submittedName>
</protein>
<organism evidence="1 2">
    <name type="scientific">Methanofollis tationis</name>
    <dbReference type="NCBI Taxonomy" id="81417"/>
    <lineage>
        <taxon>Archaea</taxon>
        <taxon>Methanobacteriati</taxon>
        <taxon>Methanobacteriota</taxon>
        <taxon>Stenosarchaea group</taxon>
        <taxon>Methanomicrobia</taxon>
        <taxon>Methanomicrobiales</taxon>
        <taxon>Methanomicrobiaceae</taxon>
        <taxon>Methanofollis</taxon>
    </lineage>
</organism>
<sequence length="53" mass="5664">MKLAEKDTVKKEGGFLSRLRSMGGQDCGCGCCGGVKIVPKETKADEKSLSEEK</sequence>
<proteinExistence type="predicted"/>
<comment type="caution">
    <text evidence="1">The sequence shown here is derived from an EMBL/GenBank/DDBJ whole genome shotgun (WGS) entry which is preliminary data.</text>
</comment>
<keyword evidence="2" id="KW-1185">Reference proteome</keyword>
<name>A0A7K4HPW5_9EURY</name>
<dbReference type="EMBL" id="JABXWR010000001">
    <property type="protein sequence ID" value="NVO67107.1"/>
    <property type="molecule type" value="Genomic_DNA"/>
</dbReference>
<reference evidence="1 2" key="1">
    <citation type="submission" date="2020-06" db="EMBL/GenBank/DDBJ databases">
        <title>Methanofollis fontis sp. nov., a methanogen isolated from marine sediments near a cold seep at Four-Way Closure Ridge offshore southwestern Taiwan.</title>
        <authorList>
            <person name="Chen S.-C."/>
            <person name="Teng N.-H."/>
            <person name="Lin Y.-S."/>
            <person name="Lai M.-C."/>
            <person name="Chen H.-H."/>
            <person name="Wang C.-C."/>
        </authorList>
    </citation>
    <scope>NUCLEOTIDE SEQUENCE [LARGE SCALE GENOMIC DNA]</scope>
    <source>
        <strain evidence="1 2">DSM 2702</strain>
    </source>
</reference>